<dbReference type="Pfam" id="PF12833">
    <property type="entry name" value="HTH_18"/>
    <property type="match status" value="1"/>
</dbReference>
<evidence type="ECO:0000256" key="3">
    <source>
        <dbReference type="ARBA" id="ARBA00023163"/>
    </source>
</evidence>
<dbReference type="InterPro" id="IPR018060">
    <property type="entry name" value="HTH_AraC"/>
</dbReference>
<dbReference type="SUPFAM" id="SSF51215">
    <property type="entry name" value="Regulatory protein AraC"/>
    <property type="match status" value="1"/>
</dbReference>
<comment type="caution">
    <text evidence="5">The sequence shown here is derived from an EMBL/GenBank/DDBJ whole genome shotgun (WGS) entry which is preliminary data.</text>
</comment>
<sequence length="755" mass="88905">MNNEYKITFNDTIHSTSHANKGMLIILVLNGALSVERNNMSTMYDKGDILIINHNEEYQIKVLADSYYISIHIAKDYLQTSLAEDIGKNFVLDRKMLQEGIYQQLRHTIAKIGTVFIRKGRFHQLYIAQQMINLLFIIIRYMPTKEGNETTKDIDQRIAVVCDYIKNYYNEPITLNEVAEHFAISVSYLSRKFKQQMGIGFTHYINQIRLEHAKDDLLHTKQTITQIAFKNGFNSSNSLIKYFRQQMKQTPSQYRRQIQACRRYTKIEGNMEPSNHQKYLYYLSLFITEDMDKIVQSPEAQKVIDIKLKPSDKALSPINQVIQIGKLDNLLIERYKQQLNEIQQDIGVDHILIKDPIYVGNLNQNYIKSDEKIPHVHPYMHIDESLNYLIAKGIGLGMELVPPQSNMRFEQYFKDLQQFAEHVCNFYTHKGDLKLILYIQCINRQQFLTIRNLFIEYFNEVKIIINVCALNSLNLDQEVNHYLELVDGVAFSANQNDVIDFQSLESKQFDLAEKHIQQQIRKLKQQIQSNQQALSFTLLDWNTLTGNTNLTNGEYFRAGIIFEQLLKINHDVEYVGYWLNFEIHQTFNNDVRPSQIGGIDLFHHFEAKRPAYFTSMFYRRLFKNIMHQCDYCMVVGDKTHFQIVVWDAEHYNPYFITKSGRQQLNHNEYQINIHGIDSGKYKIKHLTLDENNGALYKIWQRYNTTHGMDQETIDYVNRITYPHLKVNEVDVFAMFTYHIKLTTNAIHIIELKKYV</sequence>
<dbReference type="SMART" id="SM00342">
    <property type="entry name" value="HTH_ARAC"/>
    <property type="match status" value="1"/>
</dbReference>
<feature type="domain" description="HTH araC/xylS-type" evidence="4">
    <location>
        <begin position="159"/>
        <end position="257"/>
    </location>
</feature>
<dbReference type="GO" id="GO:0003700">
    <property type="term" value="F:DNA-binding transcription factor activity"/>
    <property type="evidence" value="ECO:0007669"/>
    <property type="project" value="InterPro"/>
</dbReference>
<dbReference type="NCBIfam" id="NF047455">
    <property type="entry name" value="TF_Staph_AryK"/>
    <property type="match status" value="1"/>
</dbReference>
<dbReference type="InterPro" id="IPR037923">
    <property type="entry name" value="HTH-like"/>
</dbReference>
<evidence type="ECO:0000313" key="5">
    <source>
        <dbReference type="EMBL" id="RIP37182.1"/>
    </source>
</evidence>
<organism evidence="5 6">
    <name type="scientific">Staphylococcus gallinarum</name>
    <dbReference type="NCBI Taxonomy" id="1293"/>
    <lineage>
        <taxon>Bacteria</taxon>
        <taxon>Bacillati</taxon>
        <taxon>Bacillota</taxon>
        <taxon>Bacilli</taxon>
        <taxon>Bacillales</taxon>
        <taxon>Staphylococcaceae</taxon>
        <taxon>Staphylococcus</taxon>
    </lineage>
</organism>
<accession>A0A3A0W939</accession>
<dbReference type="PANTHER" id="PTHR43280:SF2">
    <property type="entry name" value="HTH-TYPE TRANSCRIPTIONAL REGULATOR EXSA"/>
    <property type="match status" value="1"/>
</dbReference>
<dbReference type="RefSeq" id="WP_119483996.1">
    <property type="nucleotide sequence ID" value="NZ_QYJN01000001.1"/>
</dbReference>
<dbReference type="PROSITE" id="PS00041">
    <property type="entry name" value="HTH_ARAC_FAMILY_1"/>
    <property type="match status" value="1"/>
</dbReference>
<dbReference type="Gene3D" id="3.20.20.80">
    <property type="entry name" value="Glycosidases"/>
    <property type="match status" value="1"/>
</dbReference>
<protein>
    <submittedName>
        <fullName evidence="5">Helix-turn-helix domain-containing protein</fullName>
    </submittedName>
</protein>
<dbReference type="SUPFAM" id="SSF51011">
    <property type="entry name" value="Glycosyl hydrolase domain"/>
    <property type="match status" value="1"/>
</dbReference>
<dbReference type="EMBL" id="QYJN01000001">
    <property type="protein sequence ID" value="RIP37182.1"/>
    <property type="molecule type" value="Genomic_DNA"/>
</dbReference>
<dbReference type="InterPro" id="IPR017853">
    <property type="entry name" value="GH"/>
</dbReference>
<evidence type="ECO:0000256" key="1">
    <source>
        <dbReference type="ARBA" id="ARBA00023015"/>
    </source>
</evidence>
<gene>
    <name evidence="5" type="ORF">BUZ14_01140</name>
</gene>
<evidence type="ECO:0000259" key="4">
    <source>
        <dbReference type="PROSITE" id="PS01124"/>
    </source>
</evidence>
<keyword evidence="2" id="KW-0238">DNA-binding</keyword>
<keyword evidence="3" id="KW-0804">Transcription</keyword>
<dbReference type="AlphaFoldDB" id="A0A3A0W939"/>
<keyword evidence="1" id="KW-0805">Transcription regulation</keyword>
<dbReference type="PANTHER" id="PTHR43280">
    <property type="entry name" value="ARAC-FAMILY TRANSCRIPTIONAL REGULATOR"/>
    <property type="match status" value="1"/>
</dbReference>
<name>A0A3A0W939_STAGA</name>
<dbReference type="SUPFAM" id="SSF46689">
    <property type="entry name" value="Homeodomain-like"/>
    <property type="match status" value="2"/>
</dbReference>
<dbReference type="InterPro" id="IPR009057">
    <property type="entry name" value="Homeodomain-like_sf"/>
</dbReference>
<dbReference type="GO" id="GO:0043565">
    <property type="term" value="F:sequence-specific DNA binding"/>
    <property type="evidence" value="ECO:0007669"/>
    <property type="project" value="InterPro"/>
</dbReference>
<dbReference type="Proteomes" id="UP000265541">
    <property type="component" value="Unassembled WGS sequence"/>
</dbReference>
<evidence type="ECO:0000313" key="6">
    <source>
        <dbReference type="Proteomes" id="UP000265541"/>
    </source>
</evidence>
<evidence type="ECO:0000256" key="2">
    <source>
        <dbReference type="ARBA" id="ARBA00023125"/>
    </source>
</evidence>
<dbReference type="Gene3D" id="1.10.10.60">
    <property type="entry name" value="Homeodomain-like"/>
    <property type="match status" value="2"/>
</dbReference>
<dbReference type="PROSITE" id="PS01124">
    <property type="entry name" value="HTH_ARAC_FAMILY_2"/>
    <property type="match status" value="1"/>
</dbReference>
<dbReference type="SUPFAM" id="SSF51445">
    <property type="entry name" value="(Trans)glycosidases"/>
    <property type="match status" value="1"/>
</dbReference>
<dbReference type="InterPro" id="IPR018062">
    <property type="entry name" value="HTH_AraC-typ_CS"/>
</dbReference>
<dbReference type="OrthoDB" id="9776971at2"/>
<dbReference type="Gene3D" id="2.60.40.1500">
    <property type="entry name" value="Glycosyl hydrolase domain, family 39"/>
    <property type="match status" value="1"/>
</dbReference>
<reference evidence="5 6" key="1">
    <citation type="journal article" date="2016" name="Front. Microbiol.">
        <title>Comprehensive Phylogenetic Analysis of Bovine Non-aureus Staphylococci Species Based on Whole-Genome Sequencing.</title>
        <authorList>
            <person name="Naushad S."/>
            <person name="Barkema H.W."/>
            <person name="Luby C."/>
            <person name="Condas L.A."/>
            <person name="Nobrega D.B."/>
            <person name="Carson D.A."/>
            <person name="De Buck J."/>
        </authorList>
    </citation>
    <scope>NUCLEOTIDE SEQUENCE [LARGE SCALE GENOMIC DNA]</scope>
    <source>
        <strain evidence="5 6">SNUC 4781</strain>
    </source>
</reference>
<proteinExistence type="predicted"/>